<evidence type="ECO:0000256" key="1">
    <source>
        <dbReference type="ARBA" id="ARBA00022553"/>
    </source>
</evidence>
<feature type="region of interest" description="Disordered" evidence="2">
    <location>
        <begin position="81"/>
        <end position="124"/>
    </location>
</feature>
<evidence type="ECO:0000259" key="3">
    <source>
        <dbReference type="PROSITE" id="PS50006"/>
    </source>
</evidence>
<feature type="domain" description="FHA" evidence="3">
    <location>
        <begin position="166"/>
        <end position="218"/>
    </location>
</feature>
<feature type="compositionally biased region" description="Low complexity" evidence="2">
    <location>
        <begin position="28"/>
        <end position="50"/>
    </location>
</feature>
<feature type="compositionally biased region" description="Low complexity" evidence="2">
    <location>
        <begin position="86"/>
        <end position="124"/>
    </location>
</feature>
<dbReference type="SMART" id="SM00240">
    <property type="entry name" value="FHA"/>
    <property type="match status" value="1"/>
</dbReference>
<gene>
    <name evidence="4" type="ORF">GCM10022236_24760</name>
</gene>
<keyword evidence="1" id="KW-0597">Phosphoprotein</keyword>
<feature type="region of interest" description="Disordered" evidence="2">
    <location>
        <begin position="28"/>
        <end position="51"/>
    </location>
</feature>
<dbReference type="CDD" id="cd00060">
    <property type="entry name" value="FHA"/>
    <property type="match status" value="1"/>
</dbReference>
<dbReference type="InterPro" id="IPR026870">
    <property type="entry name" value="Zinc_ribbon_dom"/>
</dbReference>
<dbReference type="SUPFAM" id="SSF49879">
    <property type="entry name" value="SMAD/FHA domain"/>
    <property type="match status" value="1"/>
</dbReference>
<evidence type="ECO:0000313" key="4">
    <source>
        <dbReference type="EMBL" id="GAA3621473.1"/>
    </source>
</evidence>
<accession>A0ABP7A0D0</accession>
<evidence type="ECO:0000256" key="2">
    <source>
        <dbReference type="SAM" id="MobiDB-lite"/>
    </source>
</evidence>
<dbReference type="InterPro" id="IPR008984">
    <property type="entry name" value="SMAD_FHA_dom_sf"/>
</dbReference>
<dbReference type="Pfam" id="PF13240">
    <property type="entry name" value="Zn_Ribbon_1"/>
    <property type="match status" value="1"/>
</dbReference>
<protein>
    <recommendedName>
        <fullName evidence="3">FHA domain-containing protein</fullName>
    </recommendedName>
</protein>
<proteinExistence type="predicted"/>
<organism evidence="4 5">
    <name type="scientific">Microlunatus ginsengisoli</name>
    <dbReference type="NCBI Taxonomy" id="363863"/>
    <lineage>
        <taxon>Bacteria</taxon>
        <taxon>Bacillati</taxon>
        <taxon>Actinomycetota</taxon>
        <taxon>Actinomycetes</taxon>
        <taxon>Propionibacteriales</taxon>
        <taxon>Propionibacteriaceae</taxon>
        <taxon>Microlunatus</taxon>
    </lineage>
</organism>
<reference evidence="5" key="1">
    <citation type="journal article" date="2019" name="Int. J. Syst. Evol. Microbiol.">
        <title>The Global Catalogue of Microorganisms (GCM) 10K type strain sequencing project: providing services to taxonomists for standard genome sequencing and annotation.</title>
        <authorList>
            <consortium name="The Broad Institute Genomics Platform"/>
            <consortium name="The Broad Institute Genome Sequencing Center for Infectious Disease"/>
            <person name="Wu L."/>
            <person name="Ma J."/>
        </authorList>
    </citation>
    <scope>NUCLEOTIDE SEQUENCE [LARGE SCALE GENOMIC DNA]</scope>
    <source>
        <strain evidence="5">JCM 16929</strain>
    </source>
</reference>
<comment type="caution">
    <text evidence="4">The sequence shown here is derived from an EMBL/GenBank/DDBJ whole genome shotgun (WGS) entry which is preliminary data.</text>
</comment>
<dbReference type="Pfam" id="PF00498">
    <property type="entry name" value="FHA"/>
    <property type="match status" value="1"/>
</dbReference>
<evidence type="ECO:0000313" key="5">
    <source>
        <dbReference type="Proteomes" id="UP001501490"/>
    </source>
</evidence>
<dbReference type="PROSITE" id="PS50006">
    <property type="entry name" value="FHA_DOMAIN"/>
    <property type="match status" value="1"/>
</dbReference>
<dbReference type="EMBL" id="BAABAB010000016">
    <property type="protein sequence ID" value="GAA3621473.1"/>
    <property type="molecule type" value="Genomic_DNA"/>
</dbReference>
<dbReference type="Proteomes" id="UP001501490">
    <property type="component" value="Unassembled WGS sequence"/>
</dbReference>
<name>A0ABP7A0D0_9ACTN</name>
<keyword evidence="5" id="KW-1185">Reference proteome</keyword>
<sequence length="264" mass="27102">MSAVCPNGHSSTAEDYCDVCGAPIEASGQGAAAPSAPSAPAPVTAASGGPQPCPHCGTENVAEALFCEACGYDFTTGTLPRGEESGAATAGGTDQPDVAAEAAEQTAATPTAEAGPDGSPAPAAAGDFAFVAEVWIDPAWYEAQQSPDPLPSPGLPEVIPLRKPSLLIGRVSRSRNIHPDIDCEPDSGASRRQAQLTTDGTRWWVEDLESANGTFVAGGSDPLPENPIPVGLKQEIQPGMRIYVGAWTRIVVRPATSEEQESLV</sequence>
<dbReference type="RefSeq" id="WP_344804883.1">
    <property type="nucleotide sequence ID" value="NZ_BAABAB010000016.1"/>
</dbReference>
<dbReference type="InterPro" id="IPR000253">
    <property type="entry name" value="FHA_dom"/>
</dbReference>
<dbReference type="Gene3D" id="2.60.200.20">
    <property type="match status" value="1"/>
</dbReference>